<keyword evidence="3" id="KW-1015">Disulfide bond</keyword>
<keyword evidence="8" id="KW-1185">Reference proteome</keyword>
<dbReference type="InterPro" id="IPR000997">
    <property type="entry name" value="Cholinesterase"/>
</dbReference>
<dbReference type="InterPro" id="IPR019826">
    <property type="entry name" value="Carboxylesterase_B_AS"/>
</dbReference>
<dbReference type="Proteomes" id="UP000799324">
    <property type="component" value="Unassembled WGS sequence"/>
</dbReference>
<dbReference type="PANTHER" id="PTHR43918">
    <property type="entry name" value="ACETYLCHOLINESTERASE"/>
    <property type="match status" value="1"/>
</dbReference>
<keyword evidence="2 5" id="KW-0378">Hydrolase</keyword>
<feature type="chain" id="PRO_5025706694" description="Carboxylic ester hydrolase" evidence="5">
    <location>
        <begin position="22"/>
        <end position="545"/>
    </location>
</feature>
<proteinExistence type="inferred from homology"/>
<sequence length="545" mass="59770">MQGSLSLLLAALACAVPSTNAASSPQVQTLNGSYAGIDLPGLQQELYLGIPYAKPPTETLRYRPPQFLDSKWNGTRDAKTLPNACPQYPISNGIDDLGVSLNEDCLQLNIAKPAGASEGLPVLVWIHGGSYQNGYSALPQYNMSYLVNESVAMGKPIIGVSINYRLAYFGFLASNEIQNSGNANLGLRDQQLAFQWIQENVEAFGGDPTKVTIWGESAGAMSVGAHLFSNGGDNQGLYRAAILESGGATVDAYNGTDYYQPFYDDIVANLSCSDAYDTLDCLRSVPYEDLYAKLSDIGNTVYRFDYMPIIDGDLLREWPHSAMLSGRTANVPIITGHVTDEGSAFCPTDLNTTAQIHEYLLYDGQYKLKNATVNRLLELYPDVASLGSPFNDVNVTTYPGFGRQFKRIAAMLGDYLLIAPHRFNAETSIAQGRDVWAYRFNIQLSTYPAAYGIPHGSDIPFVFGIPSGEYSDEMNTTSRLMTRSWVAFTHDLDPNGVDLVGAPSWPRYNEGPKNLLFGETVEVEDAVYREEGIRFINEHLLEFVA</sequence>
<evidence type="ECO:0000313" key="7">
    <source>
        <dbReference type="EMBL" id="KAF2647684.1"/>
    </source>
</evidence>
<dbReference type="SUPFAM" id="SSF53474">
    <property type="entry name" value="alpha/beta-Hydrolases"/>
    <property type="match status" value="1"/>
</dbReference>
<name>A0A6A6SNC5_9PLEO</name>
<dbReference type="EC" id="3.1.1.-" evidence="5"/>
<gene>
    <name evidence="7" type="ORF">K491DRAFT_685325</name>
</gene>
<dbReference type="Gene3D" id="3.40.50.1820">
    <property type="entry name" value="alpha/beta hydrolase"/>
    <property type="match status" value="1"/>
</dbReference>
<dbReference type="OrthoDB" id="408631at2759"/>
<evidence type="ECO:0000256" key="2">
    <source>
        <dbReference type="ARBA" id="ARBA00022801"/>
    </source>
</evidence>
<evidence type="ECO:0000256" key="5">
    <source>
        <dbReference type="RuleBase" id="RU361235"/>
    </source>
</evidence>
<dbReference type="InterPro" id="IPR002018">
    <property type="entry name" value="CarbesteraseB"/>
</dbReference>
<dbReference type="AlphaFoldDB" id="A0A6A6SNC5"/>
<dbReference type="EMBL" id="MU004592">
    <property type="protein sequence ID" value="KAF2647684.1"/>
    <property type="molecule type" value="Genomic_DNA"/>
</dbReference>
<organism evidence="7 8">
    <name type="scientific">Lophiostoma macrostomum CBS 122681</name>
    <dbReference type="NCBI Taxonomy" id="1314788"/>
    <lineage>
        <taxon>Eukaryota</taxon>
        <taxon>Fungi</taxon>
        <taxon>Dikarya</taxon>
        <taxon>Ascomycota</taxon>
        <taxon>Pezizomycotina</taxon>
        <taxon>Dothideomycetes</taxon>
        <taxon>Pleosporomycetidae</taxon>
        <taxon>Pleosporales</taxon>
        <taxon>Lophiostomataceae</taxon>
        <taxon>Lophiostoma</taxon>
    </lineage>
</organism>
<dbReference type="PROSITE" id="PS00122">
    <property type="entry name" value="CARBOXYLESTERASE_B_1"/>
    <property type="match status" value="1"/>
</dbReference>
<feature type="active site" description="Charge relay system" evidence="4">
    <location>
        <position position="455"/>
    </location>
</feature>
<protein>
    <recommendedName>
        <fullName evidence="5">Carboxylic ester hydrolase</fullName>
        <ecNumber evidence="5">3.1.1.-</ecNumber>
    </recommendedName>
</protein>
<evidence type="ECO:0000256" key="3">
    <source>
        <dbReference type="ARBA" id="ARBA00023157"/>
    </source>
</evidence>
<dbReference type="PRINTS" id="PR00878">
    <property type="entry name" value="CHOLNESTRASE"/>
</dbReference>
<feature type="domain" description="Carboxylesterase type B" evidence="6">
    <location>
        <begin position="24"/>
        <end position="516"/>
    </location>
</feature>
<feature type="signal peptide" evidence="5">
    <location>
        <begin position="1"/>
        <end position="21"/>
    </location>
</feature>
<evidence type="ECO:0000256" key="4">
    <source>
        <dbReference type="PIRSR" id="PIRSR600997-1"/>
    </source>
</evidence>
<accession>A0A6A6SNC5</accession>
<reference evidence="7" key="1">
    <citation type="journal article" date="2020" name="Stud. Mycol.">
        <title>101 Dothideomycetes genomes: a test case for predicting lifestyles and emergence of pathogens.</title>
        <authorList>
            <person name="Haridas S."/>
            <person name="Albert R."/>
            <person name="Binder M."/>
            <person name="Bloem J."/>
            <person name="Labutti K."/>
            <person name="Salamov A."/>
            <person name="Andreopoulos B."/>
            <person name="Baker S."/>
            <person name="Barry K."/>
            <person name="Bills G."/>
            <person name="Bluhm B."/>
            <person name="Cannon C."/>
            <person name="Castanera R."/>
            <person name="Culley D."/>
            <person name="Daum C."/>
            <person name="Ezra D."/>
            <person name="Gonzalez J."/>
            <person name="Henrissat B."/>
            <person name="Kuo A."/>
            <person name="Liang C."/>
            <person name="Lipzen A."/>
            <person name="Lutzoni F."/>
            <person name="Magnuson J."/>
            <person name="Mondo S."/>
            <person name="Nolan M."/>
            <person name="Ohm R."/>
            <person name="Pangilinan J."/>
            <person name="Park H.-J."/>
            <person name="Ramirez L."/>
            <person name="Alfaro M."/>
            <person name="Sun H."/>
            <person name="Tritt A."/>
            <person name="Yoshinaga Y."/>
            <person name="Zwiers L.-H."/>
            <person name="Turgeon B."/>
            <person name="Goodwin S."/>
            <person name="Spatafora J."/>
            <person name="Crous P."/>
            <person name="Grigoriev I."/>
        </authorList>
    </citation>
    <scope>NUCLEOTIDE SEQUENCE</scope>
    <source>
        <strain evidence="7">CBS 122681</strain>
    </source>
</reference>
<evidence type="ECO:0000259" key="6">
    <source>
        <dbReference type="Pfam" id="PF00135"/>
    </source>
</evidence>
<feature type="active site" description="Charge relay system" evidence="4">
    <location>
        <position position="341"/>
    </location>
</feature>
<dbReference type="PANTHER" id="PTHR43918:SF4">
    <property type="entry name" value="CARBOXYLIC ESTER HYDROLASE"/>
    <property type="match status" value="1"/>
</dbReference>
<feature type="active site" description="Acyl-ester intermediate" evidence="4">
    <location>
        <position position="217"/>
    </location>
</feature>
<comment type="similarity">
    <text evidence="1 5">Belongs to the type-B carboxylesterase/lipase family.</text>
</comment>
<dbReference type="Pfam" id="PF00135">
    <property type="entry name" value="COesterase"/>
    <property type="match status" value="1"/>
</dbReference>
<evidence type="ECO:0000313" key="8">
    <source>
        <dbReference type="Proteomes" id="UP000799324"/>
    </source>
</evidence>
<keyword evidence="5" id="KW-0732">Signal</keyword>
<dbReference type="GO" id="GO:0004104">
    <property type="term" value="F:cholinesterase activity"/>
    <property type="evidence" value="ECO:0007669"/>
    <property type="project" value="InterPro"/>
</dbReference>
<evidence type="ECO:0000256" key="1">
    <source>
        <dbReference type="ARBA" id="ARBA00005964"/>
    </source>
</evidence>
<dbReference type="InterPro" id="IPR050654">
    <property type="entry name" value="AChE-related_enzymes"/>
</dbReference>
<dbReference type="InterPro" id="IPR029058">
    <property type="entry name" value="AB_hydrolase_fold"/>
</dbReference>